<gene>
    <name evidence="1" type="ORF">DFH08DRAFT_826027</name>
</gene>
<dbReference type="Proteomes" id="UP001218218">
    <property type="component" value="Unassembled WGS sequence"/>
</dbReference>
<reference evidence="1" key="1">
    <citation type="submission" date="2023-03" db="EMBL/GenBank/DDBJ databases">
        <title>Massive genome expansion in bonnet fungi (Mycena s.s.) driven by repeated elements and novel gene families across ecological guilds.</title>
        <authorList>
            <consortium name="Lawrence Berkeley National Laboratory"/>
            <person name="Harder C.B."/>
            <person name="Miyauchi S."/>
            <person name="Viragh M."/>
            <person name="Kuo A."/>
            <person name="Thoen E."/>
            <person name="Andreopoulos B."/>
            <person name="Lu D."/>
            <person name="Skrede I."/>
            <person name="Drula E."/>
            <person name="Henrissat B."/>
            <person name="Morin E."/>
            <person name="Kohler A."/>
            <person name="Barry K."/>
            <person name="LaButti K."/>
            <person name="Morin E."/>
            <person name="Salamov A."/>
            <person name="Lipzen A."/>
            <person name="Mereny Z."/>
            <person name="Hegedus B."/>
            <person name="Baldrian P."/>
            <person name="Stursova M."/>
            <person name="Weitz H."/>
            <person name="Taylor A."/>
            <person name="Grigoriev I.V."/>
            <person name="Nagy L.G."/>
            <person name="Martin F."/>
            <person name="Kauserud H."/>
        </authorList>
    </citation>
    <scope>NUCLEOTIDE SEQUENCE</scope>
    <source>
        <strain evidence="1">CBHHK002</strain>
    </source>
</reference>
<protein>
    <submittedName>
        <fullName evidence="1">Uncharacterized protein</fullName>
    </submittedName>
</protein>
<dbReference type="EMBL" id="JARIHO010000108">
    <property type="protein sequence ID" value="KAJ7303041.1"/>
    <property type="molecule type" value="Genomic_DNA"/>
</dbReference>
<accession>A0AAD6Z1W4</accession>
<organism evidence="1 2">
    <name type="scientific">Mycena albidolilacea</name>
    <dbReference type="NCBI Taxonomy" id="1033008"/>
    <lineage>
        <taxon>Eukaryota</taxon>
        <taxon>Fungi</taxon>
        <taxon>Dikarya</taxon>
        <taxon>Basidiomycota</taxon>
        <taxon>Agaricomycotina</taxon>
        <taxon>Agaricomycetes</taxon>
        <taxon>Agaricomycetidae</taxon>
        <taxon>Agaricales</taxon>
        <taxon>Marasmiineae</taxon>
        <taxon>Mycenaceae</taxon>
        <taxon>Mycena</taxon>
    </lineage>
</organism>
<name>A0AAD6Z1W4_9AGAR</name>
<dbReference type="AlphaFoldDB" id="A0AAD6Z1W4"/>
<proteinExistence type="predicted"/>
<evidence type="ECO:0000313" key="1">
    <source>
        <dbReference type="EMBL" id="KAJ7303041.1"/>
    </source>
</evidence>
<keyword evidence="2" id="KW-1185">Reference proteome</keyword>
<sequence length="211" mass="23878">MPRNPAAPTDQQRWYLFIAARAGAVNELMVVSSEIELVVAAEIHKWVHRQISIADFDKRRALTGLLRISLMWKEKTFIVKPQRACINGTKPDATGIGGYESEYDLRPEELDKSEPRLRIKIAGGKSEDSRRIAGDGTVVTQLYRIRPAVHRSSPVNCGELFTAVNFFIHICVSGVEIKIMVHNRDGNREDSILNACFYILVGMMNSQYLRF</sequence>
<evidence type="ECO:0000313" key="2">
    <source>
        <dbReference type="Proteomes" id="UP001218218"/>
    </source>
</evidence>
<comment type="caution">
    <text evidence="1">The sequence shown here is derived from an EMBL/GenBank/DDBJ whole genome shotgun (WGS) entry which is preliminary data.</text>
</comment>